<feature type="compositionally biased region" description="Basic residues" evidence="1">
    <location>
        <begin position="87"/>
        <end position="103"/>
    </location>
</feature>
<protein>
    <submittedName>
        <fullName evidence="2">Uncharacterized protein</fullName>
    </submittedName>
</protein>
<proteinExistence type="predicted"/>
<organism evidence="2 3">
    <name type="scientific">Athelia psychrophila</name>
    <dbReference type="NCBI Taxonomy" id="1759441"/>
    <lineage>
        <taxon>Eukaryota</taxon>
        <taxon>Fungi</taxon>
        <taxon>Dikarya</taxon>
        <taxon>Basidiomycota</taxon>
        <taxon>Agaricomycotina</taxon>
        <taxon>Agaricomycetes</taxon>
        <taxon>Agaricomycetidae</taxon>
        <taxon>Atheliales</taxon>
        <taxon>Atheliaceae</taxon>
        <taxon>Athelia</taxon>
    </lineage>
</organism>
<accession>A0A166BCB4</accession>
<feature type="region of interest" description="Disordered" evidence="1">
    <location>
        <begin position="75"/>
        <end position="113"/>
    </location>
</feature>
<reference evidence="2 3" key="1">
    <citation type="journal article" date="2016" name="Mol. Biol. Evol.">
        <title>Comparative Genomics of Early-Diverging Mushroom-Forming Fungi Provides Insights into the Origins of Lignocellulose Decay Capabilities.</title>
        <authorList>
            <person name="Nagy L.G."/>
            <person name="Riley R."/>
            <person name="Tritt A."/>
            <person name="Adam C."/>
            <person name="Daum C."/>
            <person name="Floudas D."/>
            <person name="Sun H."/>
            <person name="Yadav J.S."/>
            <person name="Pangilinan J."/>
            <person name="Larsson K.H."/>
            <person name="Matsuura K."/>
            <person name="Barry K."/>
            <person name="Labutti K."/>
            <person name="Kuo R."/>
            <person name="Ohm R.A."/>
            <person name="Bhattacharya S.S."/>
            <person name="Shirouzu T."/>
            <person name="Yoshinaga Y."/>
            <person name="Martin F.M."/>
            <person name="Grigoriev I.V."/>
            <person name="Hibbett D.S."/>
        </authorList>
    </citation>
    <scope>NUCLEOTIDE SEQUENCE [LARGE SCALE GENOMIC DNA]</scope>
    <source>
        <strain evidence="2 3">CBS 109695</strain>
    </source>
</reference>
<evidence type="ECO:0000313" key="3">
    <source>
        <dbReference type="Proteomes" id="UP000076532"/>
    </source>
</evidence>
<feature type="compositionally biased region" description="Polar residues" evidence="1">
    <location>
        <begin position="104"/>
        <end position="113"/>
    </location>
</feature>
<evidence type="ECO:0000256" key="1">
    <source>
        <dbReference type="SAM" id="MobiDB-lite"/>
    </source>
</evidence>
<dbReference type="AlphaFoldDB" id="A0A166BCB4"/>
<evidence type="ECO:0000313" key="2">
    <source>
        <dbReference type="EMBL" id="KZP12495.1"/>
    </source>
</evidence>
<gene>
    <name evidence="2" type="ORF">FIBSPDRAFT_156479</name>
</gene>
<sequence>MSAAQPLSHDPTGWPYFTELSDVGPLARPQDVAAEHSPCEQPIGAAPAAPVQSVGITECIRTRIRSQEDWPLVTKAPLTEAREGARSRQRHPTVMHAKRKRSRTPTPHSSPQR</sequence>
<keyword evidence="3" id="KW-1185">Reference proteome</keyword>
<name>A0A166BCB4_9AGAM</name>
<dbReference type="EMBL" id="KV417646">
    <property type="protein sequence ID" value="KZP12495.1"/>
    <property type="molecule type" value="Genomic_DNA"/>
</dbReference>
<dbReference type="Proteomes" id="UP000076532">
    <property type="component" value="Unassembled WGS sequence"/>
</dbReference>